<dbReference type="Gene3D" id="4.10.280.10">
    <property type="entry name" value="Helix-loop-helix DNA-binding domain"/>
    <property type="match status" value="1"/>
</dbReference>
<feature type="region of interest" description="Disordered" evidence="5">
    <location>
        <begin position="165"/>
        <end position="215"/>
    </location>
</feature>
<dbReference type="PANTHER" id="PTHR46807">
    <property type="entry name" value="TRANSCRIPTION FACTOR PIF3"/>
    <property type="match status" value="1"/>
</dbReference>
<dbReference type="EMBL" id="NKQK01000026">
    <property type="protein sequence ID" value="PSR89715.1"/>
    <property type="molecule type" value="Genomic_DNA"/>
</dbReference>
<dbReference type="PANTHER" id="PTHR46807:SF8">
    <property type="entry name" value="TRANSCRIPTION FACTOR PIF1-LIKE ISOFORM X2"/>
    <property type="match status" value="1"/>
</dbReference>
<reference evidence="7 8" key="1">
    <citation type="submission" date="2017-07" db="EMBL/GenBank/DDBJ databases">
        <title>An improved, manually edited Actinidia chinensis var. chinensis (kiwifruit) genome highlights the challenges associated with draft genomes and gene prediction in plants.</title>
        <authorList>
            <person name="Pilkington S."/>
            <person name="Crowhurst R."/>
            <person name="Hilario E."/>
            <person name="Nardozza S."/>
            <person name="Fraser L."/>
            <person name="Peng Y."/>
            <person name="Gunaseelan K."/>
            <person name="Simpson R."/>
            <person name="Tahir J."/>
            <person name="Deroles S."/>
            <person name="Templeton K."/>
            <person name="Luo Z."/>
            <person name="Davy M."/>
            <person name="Cheng C."/>
            <person name="Mcneilage M."/>
            <person name="Scaglione D."/>
            <person name="Liu Y."/>
            <person name="Zhang Q."/>
            <person name="Datson P."/>
            <person name="De Silva N."/>
            <person name="Gardiner S."/>
            <person name="Bassett H."/>
            <person name="Chagne D."/>
            <person name="Mccallum J."/>
            <person name="Dzierzon H."/>
            <person name="Deng C."/>
            <person name="Wang Y.-Y."/>
            <person name="Barron N."/>
            <person name="Manako K."/>
            <person name="Bowen J."/>
            <person name="Foster T."/>
            <person name="Erridge Z."/>
            <person name="Tiffin H."/>
            <person name="Waite C."/>
            <person name="Davies K."/>
            <person name="Grierson E."/>
            <person name="Laing W."/>
            <person name="Kirk R."/>
            <person name="Chen X."/>
            <person name="Wood M."/>
            <person name="Montefiori M."/>
            <person name="Brummell D."/>
            <person name="Schwinn K."/>
            <person name="Catanach A."/>
            <person name="Fullerton C."/>
            <person name="Li D."/>
            <person name="Meiyalaghan S."/>
            <person name="Nieuwenhuizen N."/>
            <person name="Read N."/>
            <person name="Prakash R."/>
            <person name="Hunter D."/>
            <person name="Zhang H."/>
            <person name="Mckenzie M."/>
            <person name="Knabel M."/>
            <person name="Harris A."/>
            <person name="Allan A."/>
            <person name="Chen A."/>
            <person name="Janssen B."/>
            <person name="Plunkett B."/>
            <person name="Dwamena C."/>
            <person name="Voogd C."/>
            <person name="Leif D."/>
            <person name="Lafferty D."/>
            <person name="Souleyre E."/>
            <person name="Varkonyi-Gasic E."/>
            <person name="Gambi F."/>
            <person name="Hanley J."/>
            <person name="Yao J.-L."/>
            <person name="Cheung J."/>
            <person name="David K."/>
            <person name="Warren B."/>
            <person name="Marsh K."/>
            <person name="Snowden K."/>
            <person name="Lin-Wang K."/>
            <person name="Brian L."/>
            <person name="Martinez-Sanchez M."/>
            <person name="Wang M."/>
            <person name="Ileperuma N."/>
            <person name="Macnee N."/>
            <person name="Campin R."/>
            <person name="Mcatee P."/>
            <person name="Drummond R."/>
            <person name="Espley R."/>
            <person name="Ireland H."/>
            <person name="Wu R."/>
            <person name="Atkinson R."/>
            <person name="Karunairetnam S."/>
            <person name="Bulley S."/>
            <person name="Chunkath S."/>
            <person name="Hanley Z."/>
            <person name="Storey R."/>
            <person name="Thrimawithana A."/>
            <person name="Thomson S."/>
            <person name="David C."/>
            <person name="Testolin R."/>
        </authorList>
    </citation>
    <scope>NUCLEOTIDE SEQUENCE [LARGE SCALE GENOMIC DNA]</scope>
    <source>
        <strain evidence="8">cv. Red5</strain>
        <tissue evidence="7">Young leaf</tissue>
    </source>
</reference>
<evidence type="ECO:0000256" key="5">
    <source>
        <dbReference type="SAM" id="MobiDB-lite"/>
    </source>
</evidence>
<gene>
    <name evidence="7" type="ORF">CEY00_Acc29921</name>
</gene>
<dbReference type="InterPro" id="IPR044273">
    <property type="entry name" value="PIF3-like"/>
</dbReference>
<evidence type="ECO:0000256" key="3">
    <source>
        <dbReference type="ARBA" id="ARBA00023163"/>
    </source>
</evidence>
<feature type="region of interest" description="Disordered" evidence="5">
    <location>
        <begin position="494"/>
        <end position="518"/>
    </location>
</feature>
<dbReference type="GO" id="GO:0046983">
    <property type="term" value="F:protein dimerization activity"/>
    <property type="evidence" value="ECO:0007669"/>
    <property type="project" value="InterPro"/>
</dbReference>
<feature type="compositionally biased region" description="Basic and acidic residues" evidence="5">
    <location>
        <begin position="505"/>
        <end position="518"/>
    </location>
</feature>
<evidence type="ECO:0000256" key="2">
    <source>
        <dbReference type="ARBA" id="ARBA00023015"/>
    </source>
</evidence>
<dbReference type="GO" id="GO:0003700">
    <property type="term" value="F:DNA-binding transcription factor activity"/>
    <property type="evidence" value="ECO:0007669"/>
    <property type="project" value="InterPro"/>
</dbReference>
<reference evidence="8" key="2">
    <citation type="journal article" date="2018" name="BMC Genomics">
        <title>A manually annotated Actinidia chinensis var. chinensis (kiwifruit) genome highlights the challenges associated with draft genomes and gene prediction in plants.</title>
        <authorList>
            <person name="Pilkington S.M."/>
            <person name="Crowhurst R."/>
            <person name="Hilario E."/>
            <person name="Nardozza S."/>
            <person name="Fraser L."/>
            <person name="Peng Y."/>
            <person name="Gunaseelan K."/>
            <person name="Simpson R."/>
            <person name="Tahir J."/>
            <person name="Deroles S.C."/>
            <person name="Templeton K."/>
            <person name="Luo Z."/>
            <person name="Davy M."/>
            <person name="Cheng C."/>
            <person name="McNeilage M."/>
            <person name="Scaglione D."/>
            <person name="Liu Y."/>
            <person name="Zhang Q."/>
            <person name="Datson P."/>
            <person name="De Silva N."/>
            <person name="Gardiner S.E."/>
            <person name="Bassett H."/>
            <person name="Chagne D."/>
            <person name="McCallum J."/>
            <person name="Dzierzon H."/>
            <person name="Deng C."/>
            <person name="Wang Y.Y."/>
            <person name="Barron L."/>
            <person name="Manako K."/>
            <person name="Bowen J."/>
            <person name="Foster T.M."/>
            <person name="Erridge Z.A."/>
            <person name="Tiffin H."/>
            <person name="Waite C.N."/>
            <person name="Davies K.M."/>
            <person name="Grierson E.P."/>
            <person name="Laing W.A."/>
            <person name="Kirk R."/>
            <person name="Chen X."/>
            <person name="Wood M."/>
            <person name="Montefiori M."/>
            <person name="Brummell D.A."/>
            <person name="Schwinn K.E."/>
            <person name="Catanach A."/>
            <person name="Fullerton C."/>
            <person name="Li D."/>
            <person name="Meiyalaghan S."/>
            <person name="Nieuwenhuizen N."/>
            <person name="Read N."/>
            <person name="Prakash R."/>
            <person name="Hunter D."/>
            <person name="Zhang H."/>
            <person name="McKenzie M."/>
            <person name="Knabel M."/>
            <person name="Harris A."/>
            <person name="Allan A.C."/>
            <person name="Gleave A."/>
            <person name="Chen A."/>
            <person name="Janssen B.J."/>
            <person name="Plunkett B."/>
            <person name="Ampomah-Dwamena C."/>
            <person name="Voogd C."/>
            <person name="Leif D."/>
            <person name="Lafferty D."/>
            <person name="Souleyre E.J.F."/>
            <person name="Varkonyi-Gasic E."/>
            <person name="Gambi F."/>
            <person name="Hanley J."/>
            <person name="Yao J.L."/>
            <person name="Cheung J."/>
            <person name="David K.M."/>
            <person name="Warren B."/>
            <person name="Marsh K."/>
            <person name="Snowden K.C."/>
            <person name="Lin-Wang K."/>
            <person name="Brian L."/>
            <person name="Martinez-Sanchez M."/>
            <person name="Wang M."/>
            <person name="Ileperuma N."/>
            <person name="Macnee N."/>
            <person name="Campin R."/>
            <person name="McAtee P."/>
            <person name="Drummond R.S.M."/>
            <person name="Espley R.V."/>
            <person name="Ireland H.S."/>
            <person name="Wu R."/>
            <person name="Atkinson R.G."/>
            <person name="Karunairetnam S."/>
            <person name="Bulley S."/>
            <person name="Chunkath S."/>
            <person name="Hanley Z."/>
            <person name="Storey R."/>
            <person name="Thrimawithana A.H."/>
            <person name="Thomson S."/>
            <person name="David C."/>
            <person name="Testolin R."/>
            <person name="Huang H."/>
            <person name="Hellens R.P."/>
            <person name="Schaffer R.J."/>
        </authorList>
    </citation>
    <scope>NUCLEOTIDE SEQUENCE [LARGE SCALE GENOMIC DNA]</scope>
    <source>
        <strain evidence="8">cv. Red5</strain>
    </source>
</reference>
<dbReference type="SMART" id="SM00353">
    <property type="entry name" value="HLH"/>
    <property type="match status" value="1"/>
</dbReference>
<feature type="compositionally biased region" description="Basic and acidic residues" evidence="5">
    <location>
        <begin position="312"/>
        <end position="324"/>
    </location>
</feature>
<name>A0A2R6PEB0_ACTCC</name>
<feature type="compositionally biased region" description="Polar residues" evidence="5">
    <location>
        <begin position="244"/>
        <end position="258"/>
    </location>
</feature>
<keyword evidence="2" id="KW-0805">Transcription regulation</keyword>
<dbReference type="OMA" id="DEMNSWL"/>
<feature type="region of interest" description="Disordered" evidence="5">
    <location>
        <begin position="1"/>
        <end position="28"/>
    </location>
</feature>
<evidence type="ECO:0000313" key="7">
    <source>
        <dbReference type="EMBL" id="PSR89715.1"/>
    </source>
</evidence>
<dbReference type="InterPro" id="IPR036638">
    <property type="entry name" value="HLH_DNA-bd_sf"/>
</dbReference>
<evidence type="ECO:0000313" key="8">
    <source>
        <dbReference type="Proteomes" id="UP000241394"/>
    </source>
</evidence>
<dbReference type="FunCoup" id="A0A2R6PEB0">
    <property type="interactions" value="150"/>
</dbReference>
<feature type="domain" description="BHLH" evidence="6">
    <location>
        <begin position="312"/>
        <end position="361"/>
    </location>
</feature>
<feature type="compositionally biased region" description="Polar residues" evidence="5">
    <location>
        <begin position="494"/>
        <end position="504"/>
    </location>
</feature>
<proteinExistence type="predicted"/>
<dbReference type="InterPro" id="IPR011598">
    <property type="entry name" value="bHLH_dom"/>
</dbReference>
<dbReference type="OrthoDB" id="690068at2759"/>
<evidence type="ECO:0000256" key="4">
    <source>
        <dbReference type="ARBA" id="ARBA00023242"/>
    </source>
</evidence>
<sequence>MNHCVPDFETDDEHLIPTTSGLTRSKKSPMEEEEIMELLWQNGQVVMQSHNQRSLKRPQIFDAVTPAEQPAAREIRPEEESTTHLFMQEDEMASWLYYPMDDSSFDRDLYSDLTYPAPCAPVARATPISDVRIPQPSTAEGAADPRPPIPPARRADVEYAARLQNFDHLSRPKGREEPGPSSSNKGARELTVDSSTTPALMAPESMSSQVSGGNLEIGKTSGAAAAMTSSAAGGGRETGKYELTMTSSPGDSGASFSASAEPVREPPPQKAEDRKRKGRKADDTACASENAEFESPDAKKQIRGSTSTKKSRAAEVHNLSERRRRDRINEKMRALQELIPRCNKSDKASMLDEAIEYLKSLQLQVQMMSMGCGMVPMMFPQQYMPRLGMAIGTGKGMGMSRPLMPFPSVLAGSAMPTPAAAAAHLGPRFAMPAFHMPPVPLPEPFRFQVTSQLDPTLNSLGTRNPNQLRMPNFPAPHQQYALHHTQVTLPQNQATMQPSTSKLNSSREVENHENLQSG</sequence>
<dbReference type="GO" id="GO:0005634">
    <property type="term" value="C:nucleus"/>
    <property type="evidence" value="ECO:0007669"/>
    <property type="project" value="UniProtKB-SubCell"/>
</dbReference>
<organism evidence="7 8">
    <name type="scientific">Actinidia chinensis var. chinensis</name>
    <name type="common">Chinese soft-hair kiwi</name>
    <dbReference type="NCBI Taxonomy" id="1590841"/>
    <lineage>
        <taxon>Eukaryota</taxon>
        <taxon>Viridiplantae</taxon>
        <taxon>Streptophyta</taxon>
        <taxon>Embryophyta</taxon>
        <taxon>Tracheophyta</taxon>
        <taxon>Spermatophyta</taxon>
        <taxon>Magnoliopsida</taxon>
        <taxon>eudicotyledons</taxon>
        <taxon>Gunneridae</taxon>
        <taxon>Pentapetalae</taxon>
        <taxon>asterids</taxon>
        <taxon>Ericales</taxon>
        <taxon>Actinidiaceae</taxon>
        <taxon>Actinidia</taxon>
    </lineage>
</organism>
<feature type="compositionally biased region" description="Basic and acidic residues" evidence="5">
    <location>
        <begin position="168"/>
        <end position="178"/>
    </location>
</feature>
<dbReference type="AlphaFoldDB" id="A0A2R6PEB0"/>
<dbReference type="SUPFAM" id="SSF47459">
    <property type="entry name" value="HLH, helix-loop-helix DNA-binding domain"/>
    <property type="match status" value="1"/>
</dbReference>
<keyword evidence="3" id="KW-0804">Transcription</keyword>
<dbReference type="CDD" id="cd11445">
    <property type="entry name" value="bHLH_AtPIF_like"/>
    <property type="match status" value="1"/>
</dbReference>
<evidence type="ECO:0000256" key="1">
    <source>
        <dbReference type="ARBA" id="ARBA00004123"/>
    </source>
</evidence>
<accession>A0A2R6PEB0</accession>
<dbReference type="InterPro" id="IPR047265">
    <property type="entry name" value="PIF1-like_bHLH"/>
</dbReference>
<dbReference type="GO" id="GO:0010017">
    <property type="term" value="P:red or far-red light signaling pathway"/>
    <property type="evidence" value="ECO:0007669"/>
    <property type="project" value="UniProtKB-ARBA"/>
</dbReference>
<dbReference type="InParanoid" id="A0A2R6PEB0"/>
<comment type="caution">
    <text evidence="7">The sequence shown here is derived from an EMBL/GenBank/DDBJ whole genome shotgun (WGS) entry which is preliminary data.</text>
</comment>
<feature type="region of interest" description="Disordered" evidence="5">
    <location>
        <begin position="128"/>
        <end position="152"/>
    </location>
</feature>
<keyword evidence="8" id="KW-1185">Reference proteome</keyword>
<keyword evidence="4" id="KW-0539">Nucleus</keyword>
<comment type="subcellular location">
    <subcellularLocation>
        <location evidence="1">Nucleus</location>
    </subcellularLocation>
</comment>
<protein>
    <submittedName>
        <fullName evidence="7">Transcription factor like</fullName>
    </submittedName>
</protein>
<feature type="region of interest" description="Disordered" evidence="5">
    <location>
        <begin position="228"/>
        <end position="324"/>
    </location>
</feature>
<dbReference type="STRING" id="1590841.A0A2R6PEB0"/>
<dbReference type="Gramene" id="PSR89715">
    <property type="protein sequence ID" value="PSR89715"/>
    <property type="gene ID" value="CEY00_Acc29921"/>
</dbReference>
<dbReference type="FunFam" id="4.10.280.10:FF:000004">
    <property type="entry name" value="Basic helix-loop-helix transcription factor"/>
    <property type="match status" value="1"/>
</dbReference>
<dbReference type="PROSITE" id="PS50888">
    <property type="entry name" value="BHLH"/>
    <property type="match status" value="1"/>
</dbReference>
<dbReference type="Proteomes" id="UP000241394">
    <property type="component" value="Chromosome LG26"/>
</dbReference>
<feature type="compositionally biased region" description="Basic and acidic residues" evidence="5">
    <location>
        <begin position="270"/>
        <end position="283"/>
    </location>
</feature>
<evidence type="ECO:0000259" key="6">
    <source>
        <dbReference type="PROSITE" id="PS50888"/>
    </source>
</evidence>
<dbReference type="Pfam" id="PF00010">
    <property type="entry name" value="HLH"/>
    <property type="match status" value="1"/>
</dbReference>